<evidence type="ECO:0000256" key="1">
    <source>
        <dbReference type="SAM" id="MobiDB-lite"/>
    </source>
</evidence>
<dbReference type="Proteomes" id="UP000325313">
    <property type="component" value="Unassembled WGS sequence"/>
</dbReference>
<dbReference type="AlphaFoldDB" id="A0A5B0NVY6"/>
<dbReference type="Proteomes" id="UP000324748">
    <property type="component" value="Unassembled WGS sequence"/>
</dbReference>
<proteinExistence type="predicted"/>
<protein>
    <submittedName>
        <fullName evidence="2">Uncharacterized protein</fullName>
    </submittedName>
</protein>
<dbReference type="EMBL" id="VSWC01000080">
    <property type="protein sequence ID" value="KAA1092694.1"/>
    <property type="molecule type" value="Genomic_DNA"/>
</dbReference>
<name>A0A5B0NVY6_PUCGR</name>
<comment type="caution">
    <text evidence="2">The sequence shown here is derived from an EMBL/GenBank/DDBJ whole genome shotgun (WGS) entry which is preliminary data.</text>
</comment>
<gene>
    <name evidence="2" type="ORF">PGT21_011407</name>
    <name evidence="3" type="ORF">PGTUg99_029707</name>
</gene>
<evidence type="ECO:0000313" key="4">
    <source>
        <dbReference type="Proteomes" id="UP000324748"/>
    </source>
</evidence>
<evidence type="ECO:0000313" key="5">
    <source>
        <dbReference type="Proteomes" id="UP000325313"/>
    </source>
</evidence>
<feature type="region of interest" description="Disordered" evidence="1">
    <location>
        <begin position="1"/>
        <end position="24"/>
    </location>
</feature>
<evidence type="ECO:0000313" key="2">
    <source>
        <dbReference type="EMBL" id="KAA1092694.1"/>
    </source>
</evidence>
<reference evidence="4 5" key="1">
    <citation type="submission" date="2019-05" db="EMBL/GenBank/DDBJ databases">
        <title>Emergence of the Ug99 lineage of the wheat stem rust pathogen through somatic hybridization.</title>
        <authorList>
            <person name="Li F."/>
            <person name="Upadhyaya N.M."/>
            <person name="Sperschneider J."/>
            <person name="Matny O."/>
            <person name="Nguyen-Phuc H."/>
            <person name="Mago R."/>
            <person name="Raley C."/>
            <person name="Miller M.E."/>
            <person name="Silverstein K.A.T."/>
            <person name="Henningsen E."/>
            <person name="Hirsch C.D."/>
            <person name="Visser B."/>
            <person name="Pretorius Z.A."/>
            <person name="Steffenson B.J."/>
            <person name="Schwessinger B."/>
            <person name="Dodds P.N."/>
            <person name="Figueroa M."/>
        </authorList>
    </citation>
    <scope>NUCLEOTIDE SEQUENCE [LARGE SCALE GENOMIC DNA]</scope>
    <source>
        <strain evidence="2">21-0</strain>
        <strain evidence="3 5">Ug99</strain>
    </source>
</reference>
<accession>A0A5B0NVY6</accession>
<evidence type="ECO:0000313" key="3">
    <source>
        <dbReference type="EMBL" id="KAA1093793.1"/>
    </source>
</evidence>
<keyword evidence="4" id="KW-1185">Reference proteome</keyword>
<organism evidence="2 4">
    <name type="scientific">Puccinia graminis f. sp. tritici</name>
    <dbReference type="NCBI Taxonomy" id="56615"/>
    <lineage>
        <taxon>Eukaryota</taxon>
        <taxon>Fungi</taxon>
        <taxon>Dikarya</taxon>
        <taxon>Basidiomycota</taxon>
        <taxon>Pucciniomycotina</taxon>
        <taxon>Pucciniomycetes</taxon>
        <taxon>Pucciniales</taxon>
        <taxon>Pucciniaceae</taxon>
        <taxon>Puccinia</taxon>
    </lineage>
</organism>
<dbReference type="EMBL" id="VDEP01000373">
    <property type="protein sequence ID" value="KAA1093793.1"/>
    <property type="molecule type" value="Genomic_DNA"/>
</dbReference>
<sequence length="108" mass="12255">MISSIEQTHHNKTSTTTTVEPLGPSPLIAYLDKLFSEKSKTGEEGQPTLKIDSDTQKHLLHLIALEDQQNQQKHEQAIRSIDRLFDQLNSRMDALEAKINHQTPPPIF</sequence>